<dbReference type="InterPro" id="IPR009937">
    <property type="entry name" value="Phage_holin_3_6"/>
</dbReference>
<dbReference type="EMBL" id="CACRUV010000005">
    <property type="protein sequence ID" value="VYT68439.1"/>
    <property type="molecule type" value="Genomic_DNA"/>
</dbReference>
<protein>
    <recommendedName>
        <fullName evidence="3">Phage holin family protein</fullName>
    </recommendedName>
</protein>
<sequence length="136" mass="14881">MEKDAGEIFRELKKDLSAYVELKLELLKLNTYERTGKVIAVLSYGVILLFLAFFAILFIFLALGFFLGDLFGSAGAGFGVVAVLYLLLIGIIVMNKDRISNKVLNVVISALTTNDDKTNATDNEQSATDTSGETDF</sequence>
<keyword evidence="1" id="KW-1133">Transmembrane helix</keyword>
<feature type="transmembrane region" description="Helical" evidence="1">
    <location>
        <begin position="38"/>
        <end position="67"/>
    </location>
</feature>
<organism evidence="2">
    <name type="scientific">Parabacteroides merdae</name>
    <dbReference type="NCBI Taxonomy" id="46503"/>
    <lineage>
        <taxon>Bacteria</taxon>
        <taxon>Pseudomonadati</taxon>
        <taxon>Bacteroidota</taxon>
        <taxon>Bacteroidia</taxon>
        <taxon>Bacteroidales</taxon>
        <taxon>Tannerellaceae</taxon>
        <taxon>Parabacteroides</taxon>
    </lineage>
</organism>
<keyword evidence="1" id="KW-0472">Membrane</keyword>
<proteinExistence type="predicted"/>
<reference evidence="2" key="1">
    <citation type="submission" date="2019-11" db="EMBL/GenBank/DDBJ databases">
        <authorList>
            <person name="Feng L."/>
        </authorList>
    </citation>
    <scope>NUCLEOTIDE SEQUENCE</scope>
    <source>
        <strain evidence="2">PmerdaeLFYP103</strain>
    </source>
</reference>
<keyword evidence="1" id="KW-0812">Transmembrane</keyword>
<accession>A0A6N2YNI6</accession>
<evidence type="ECO:0000256" key="1">
    <source>
        <dbReference type="SAM" id="Phobius"/>
    </source>
</evidence>
<name>A0A6N2YNI6_9BACT</name>
<dbReference type="AlphaFoldDB" id="A0A6N2YNI6"/>
<evidence type="ECO:0008006" key="3">
    <source>
        <dbReference type="Google" id="ProtNLM"/>
    </source>
</evidence>
<dbReference type="RefSeq" id="WP_195421993.1">
    <property type="nucleotide sequence ID" value="NZ_BAABZJ010000001.1"/>
</dbReference>
<dbReference type="Pfam" id="PF07332">
    <property type="entry name" value="Phage_holin_3_6"/>
    <property type="match status" value="1"/>
</dbReference>
<evidence type="ECO:0000313" key="2">
    <source>
        <dbReference type="EMBL" id="VYT68439.1"/>
    </source>
</evidence>
<gene>
    <name evidence="2" type="ORF">PMLFYP103_00312</name>
</gene>
<feature type="transmembrane region" description="Helical" evidence="1">
    <location>
        <begin position="73"/>
        <end position="94"/>
    </location>
</feature>